<dbReference type="Proteomes" id="UP000823877">
    <property type="component" value="Unassembled WGS sequence"/>
</dbReference>
<organism evidence="1 2">
    <name type="scientific">Candidatus Eubacterium faecale</name>
    <dbReference type="NCBI Taxonomy" id="2838568"/>
    <lineage>
        <taxon>Bacteria</taxon>
        <taxon>Bacillati</taxon>
        <taxon>Bacillota</taxon>
        <taxon>Clostridia</taxon>
        <taxon>Eubacteriales</taxon>
        <taxon>Eubacteriaceae</taxon>
        <taxon>Eubacterium</taxon>
    </lineage>
</organism>
<dbReference type="InterPro" id="IPR043721">
    <property type="entry name" value="DUF5662"/>
</dbReference>
<proteinExistence type="predicted"/>
<evidence type="ECO:0000313" key="2">
    <source>
        <dbReference type="Proteomes" id="UP000823877"/>
    </source>
</evidence>
<dbReference type="EMBL" id="DWXN01000010">
    <property type="protein sequence ID" value="HJB75060.1"/>
    <property type="molecule type" value="Genomic_DNA"/>
</dbReference>
<gene>
    <name evidence="1" type="ORF">IAA37_05215</name>
</gene>
<name>A0A9D2SA24_9FIRM</name>
<accession>A0A9D2SA24</accession>
<evidence type="ECO:0000313" key="1">
    <source>
        <dbReference type="EMBL" id="HJB75060.1"/>
    </source>
</evidence>
<reference evidence="1" key="2">
    <citation type="submission" date="2021-04" db="EMBL/GenBank/DDBJ databases">
        <authorList>
            <person name="Gilroy R."/>
        </authorList>
    </citation>
    <scope>NUCLEOTIDE SEQUENCE</scope>
    <source>
        <strain evidence="1">CHK188-16595</strain>
    </source>
</reference>
<protein>
    <submittedName>
        <fullName evidence="1">Catalase</fullName>
    </submittedName>
</protein>
<sequence length="173" mass="20610">MAHPVKHFITITKHRHRVMRHCFLAGIPFQGLFHDLSKYSLTEFIPGAKYYLGDRSPNEAERAEKGYSAAWLHHKGRNRHHYEYWMDYSMKTKRMEPVKMPLKYVKEMFCDRVAASKIYQGKKYTDAHPLQYYTNAKSRIIMHPETAALLEKLLVMLKEKGEKETFKYIRNLK</sequence>
<reference evidence="1" key="1">
    <citation type="journal article" date="2021" name="PeerJ">
        <title>Extensive microbial diversity within the chicken gut microbiome revealed by metagenomics and culture.</title>
        <authorList>
            <person name="Gilroy R."/>
            <person name="Ravi A."/>
            <person name="Getino M."/>
            <person name="Pursley I."/>
            <person name="Horton D.L."/>
            <person name="Alikhan N.F."/>
            <person name="Baker D."/>
            <person name="Gharbi K."/>
            <person name="Hall N."/>
            <person name="Watson M."/>
            <person name="Adriaenssens E.M."/>
            <person name="Foster-Nyarko E."/>
            <person name="Jarju S."/>
            <person name="Secka A."/>
            <person name="Antonio M."/>
            <person name="Oren A."/>
            <person name="Chaudhuri R.R."/>
            <person name="La Ragione R."/>
            <person name="Hildebrand F."/>
            <person name="Pallen M.J."/>
        </authorList>
    </citation>
    <scope>NUCLEOTIDE SEQUENCE</scope>
    <source>
        <strain evidence="1">CHK188-16595</strain>
    </source>
</reference>
<dbReference type="AlphaFoldDB" id="A0A9D2SA24"/>
<dbReference type="Pfam" id="PF18907">
    <property type="entry name" value="DUF5662"/>
    <property type="match status" value="1"/>
</dbReference>
<comment type="caution">
    <text evidence="1">The sequence shown here is derived from an EMBL/GenBank/DDBJ whole genome shotgun (WGS) entry which is preliminary data.</text>
</comment>